<evidence type="ECO:0000313" key="5">
    <source>
        <dbReference type="EMBL" id="XBV84536.1"/>
    </source>
</evidence>
<dbReference type="PANTHER" id="PTHR45772:SF7">
    <property type="entry name" value="AMINO ACID ABC TRANSPORTER ATP-BINDING PROTEIN"/>
    <property type="match status" value="1"/>
</dbReference>
<reference evidence="5" key="1">
    <citation type="submission" date="2024-06" db="EMBL/GenBank/DDBJ databases">
        <title>Draft Genome Sequence of Deinococcus sonorensis Type Strain KR-87, a Biofilm Producing Representative of the Genus Deinococcus.</title>
        <authorList>
            <person name="Boren L.S."/>
            <person name="Grosso R.A."/>
            <person name="Hugenberg-Cox A.N."/>
            <person name="Hill J.T.E."/>
            <person name="Albert C.M."/>
            <person name="Tuohy J.M."/>
        </authorList>
    </citation>
    <scope>NUCLEOTIDE SEQUENCE</scope>
    <source>
        <strain evidence="5">KR-87</strain>
    </source>
</reference>
<dbReference type="GO" id="GO:0042941">
    <property type="term" value="P:D-alanine transmembrane transport"/>
    <property type="evidence" value="ECO:0007669"/>
    <property type="project" value="TreeGrafter"/>
</dbReference>
<dbReference type="PANTHER" id="PTHR45772">
    <property type="entry name" value="CONSERVED COMPONENT OF ABC TRANSPORTER FOR NATURAL AMINO ACIDS-RELATED"/>
    <property type="match status" value="1"/>
</dbReference>
<dbReference type="GO" id="GO:0015808">
    <property type="term" value="P:L-alanine transport"/>
    <property type="evidence" value="ECO:0007669"/>
    <property type="project" value="TreeGrafter"/>
</dbReference>
<dbReference type="RefSeq" id="WP_350242573.1">
    <property type="nucleotide sequence ID" value="NZ_CP158299.1"/>
</dbReference>
<dbReference type="CDD" id="cd03219">
    <property type="entry name" value="ABC_Mj1267_LivG_branched"/>
    <property type="match status" value="1"/>
</dbReference>
<dbReference type="Pfam" id="PF00005">
    <property type="entry name" value="ABC_tran"/>
    <property type="match status" value="1"/>
</dbReference>
<accession>A0AAU7U7N9</accession>
<dbReference type="Gene3D" id="3.40.50.300">
    <property type="entry name" value="P-loop containing nucleotide triphosphate hydrolases"/>
    <property type="match status" value="1"/>
</dbReference>
<dbReference type="InterPro" id="IPR003439">
    <property type="entry name" value="ABC_transporter-like_ATP-bd"/>
</dbReference>
<keyword evidence="1" id="KW-0813">Transport</keyword>
<dbReference type="GO" id="GO:0005304">
    <property type="term" value="F:L-valine transmembrane transporter activity"/>
    <property type="evidence" value="ECO:0007669"/>
    <property type="project" value="TreeGrafter"/>
</dbReference>
<dbReference type="GO" id="GO:0005524">
    <property type="term" value="F:ATP binding"/>
    <property type="evidence" value="ECO:0007669"/>
    <property type="project" value="UniProtKB-KW"/>
</dbReference>
<keyword evidence="3 5" id="KW-0067">ATP-binding</keyword>
<name>A0AAU7U7N9_9DEIO</name>
<evidence type="ECO:0000259" key="4">
    <source>
        <dbReference type="PROSITE" id="PS50893"/>
    </source>
</evidence>
<dbReference type="Pfam" id="PF12399">
    <property type="entry name" value="BCA_ABC_TP_C"/>
    <property type="match status" value="1"/>
</dbReference>
<dbReference type="GO" id="GO:0016887">
    <property type="term" value="F:ATP hydrolysis activity"/>
    <property type="evidence" value="ECO:0007669"/>
    <property type="project" value="InterPro"/>
</dbReference>
<dbReference type="FunFam" id="3.40.50.300:FF:000421">
    <property type="entry name" value="Branched-chain amino acid ABC transporter ATP-binding protein"/>
    <property type="match status" value="1"/>
</dbReference>
<dbReference type="EMBL" id="CP158299">
    <property type="protein sequence ID" value="XBV84536.1"/>
    <property type="molecule type" value="Genomic_DNA"/>
</dbReference>
<evidence type="ECO:0000256" key="3">
    <source>
        <dbReference type="ARBA" id="ARBA00022840"/>
    </source>
</evidence>
<dbReference type="KEGG" id="dsc:ABOD76_13925"/>
<dbReference type="GO" id="GO:1903806">
    <property type="term" value="P:L-isoleucine import across plasma membrane"/>
    <property type="evidence" value="ECO:0007669"/>
    <property type="project" value="TreeGrafter"/>
</dbReference>
<dbReference type="InterPro" id="IPR032823">
    <property type="entry name" value="BCA_ABC_TP_C"/>
</dbReference>
<organism evidence="5">
    <name type="scientific">Deinococcus sonorensis KR-87</name>
    <dbReference type="NCBI Taxonomy" id="694439"/>
    <lineage>
        <taxon>Bacteria</taxon>
        <taxon>Thermotogati</taxon>
        <taxon>Deinococcota</taxon>
        <taxon>Deinococci</taxon>
        <taxon>Deinococcales</taxon>
        <taxon>Deinococcaceae</taxon>
        <taxon>Deinococcus</taxon>
    </lineage>
</organism>
<dbReference type="GO" id="GO:0015188">
    <property type="term" value="F:L-isoleucine transmembrane transporter activity"/>
    <property type="evidence" value="ECO:0007669"/>
    <property type="project" value="TreeGrafter"/>
</dbReference>
<dbReference type="GO" id="GO:0005886">
    <property type="term" value="C:plasma membrane"/>
    <property type="evidence" value="ECO:0007669"/>
    <property type="project" value="TreeGrafter"/>
</dbReference>
<keyword evidence="2" id="KW-0547">Nucleotide-binding</keyword>
<evidence type="ECO:0000256" key="1">
    <source>
        <dbReference type="ARBA" id="ARBA00022448"/>
    </source>
</evidence>
<protein>
    <submittedName>
        <fullName evidence="5">ABC transporter ATP-binding protein</fullName>
    </submittedName>
</protein>
<dbReference type="SMART" id="SM00382">
    <property type="entry name" value="AAA"/>
    <property type="match status" value="1"/>
</dbReference>
<gene>
    <name evidence="5" type="ORF">ABOD76_13925</name>
</gene>
<dbReference type="InterPro" id="IPR003593">
    <property type="entry name" value="AAA+_ATPase"/>
</dbReference>
<dbReference type="InterPro" id="IPR051120">
    <property type="entry name" value="ABC_AA/LPS_Transport"/>
</dbReference>
<sequence>MLAFEDLGIRFGGNQAVQGVTGRIEPGVITAIIGPNGAGKSTFFNLLSGFYKPTSGRIRFGEQDITGWPTHRVVAQGVARTFQTTTIYKELSVLENALLGHRVRTRAGLWDALLGSGRERRESRASLEAAHAALARVGLEGQAHLPAGSLTQEAQKRVSIALALATGPKVLLLDEPAAGINPEETVNLTRTIRELAASGLTVVLIEHKMSMVMTLADHIMVLHHGQKIAEGSPAEVSRDPAVIEAYLGGHAAPHIRDELRADLVQDAAALQGRGAPHE</sequence>
<feature type="domain" description="ABC transporter" evidence="4">
    <location>
        <begin position="2"/>
        <end position="249"/>
    </location>
</feature>
<dbReference type="SUPFAM" id="SSF52540">
    <property type="entry name" value="P-loop containing nucleoside triphosphate hydrolases"/>
    <property type="match status" value="1"/>
</dbReference>
<evidence type="ECO:0000256" key="2">
    <source>
        <dbReference type="ARBA" id="ARBA00022741"/>
    </source>
</evidence>
<dbReference type="GO" id="GO:0015192">
    <property type="term" value="F:L-phenylalanine transmembrane transporter activity"/>
    <property type="evidence" value="ECO:0007669"/>
    <property type="project" value="TreeGrafter"/>
</dbReference>
<dbReference type="PROSITE" id="PS50893">
    <property type="entry name" value="ABC_TRANSPORTER_2"/>
    <property type="match status" value="1"/>
</dbReference>
<dbReference type="AlphaFoldDB" id="A0AAU7U7N9"/>
<dbReference type="GO" id="GO:1903805">
    <property type="term" value="P:L-valine import across plasma membrane"/>
    <property type="evidence" value="ECO:0007669"/>
    <property type="project" value="TreeGrafter"/>
</dbReference>
<proteinExistence type="predicted"/>
<dbReference type="InterPro" id="IPR027417">
    <property type="entry name" value="P-loop_NTPase"/>
</dbReference>